<comment type="similarity">
    <text evidence="10">Belongs to the insect chemoreceptor superfamily. Heteromeric odorant receptor channel (TC 1.A.69) family.</text>
</comment>
<dbReference type="GO" id="GO:0004984">
    <property type="term" value="F:olfactory receptor activity"/>
    <property type="evidence" value="ECO:0007669"/>
    <property type="project" value="InterPro"/>
</dbReference>
<keyword evidence="3 10" id="KW-0716">Sensory transduction</keyword>
<protein>
    <recommendedName>
        <fullName evidence="10">Odorant receptor</fullName>
    </recommendedName>
</protein>
<comment type="subcellular location">
    <subcellularLocation>
        <location evidence="1 10">Cell membrane</location>
        <topology evidence="1 10">Multi-pass membrane protein</topology>
    </subcellularLocation>
</comment>
<keyword evidence="5 10" id="KW-0552">Olfaction</keyword>
<dbReference type="Pfam" id="PF02949">
    <property type="entry name" value="7tm_6"/>
    <property type="match status" value="2"/>
</dbReference>
<comment type="caution">
    <text evidence="10">Lacks conserved residue(s) required for the propagation of feature annotation.</text>
</comment>
<dbReference type="GO" id="GO:0007165">
    <property type="term" value="P:signal transduction"/>
    <property type="evidence" value="ECO:0007669"/>
    <property type="project" value="UniProtKB-KW"/>
</dbReference>
<dbReference type="EMBL" id="JARQZJ010000033">
    <property type="protein sequence ID" value="KAK9875412.1"/>
    <property type="molecule type" value="Genomic_DNA"/>
</dbReference>
<evidence type="ECO:0000256" key="5">
    <source>
        <dbReference type="ARBA" id="ARBA00022725"/>
    </source>
</evidence>
<reference evidence="11 12" key="1">
    <citation type="submission" date="2023-03" db="EMBL/GenBank/DDBJ databases">
        <title>Genome insight into feeding habits of ladybird beetles.</title>
        <authorList>
            <person name="Li H.-S."/>
            <person name="Huang Y.-H."/>
            <person name="Pang H."/>
        </authorList>
    </citation>
    <scope>NUCLEOTIDE SEQUENCE [LARGE SCALE GENOMIC DNA]</scope>
    <source>
        <strain evidence="11">SYSU_2023b</strain>
        <tissue evidence="11">Whole body</tissue>
    </source>
</reference>
<gene>
    <name evidence="11" type="ORF">WA026_007805</name>
</gene>
<name>A0AAW1TV26_9CUCU</name>
<dbReference type="GO" id="GO:0005886">
    <property type="term" value="C:plasma membrane"/>
    <property type="evidence" value="ECO:0007669"/>
    <property type="project" value="UniProtKB-SubCell"/>
</dbReference>
<keyword evidence="9 10" id="KW-0807">Transducer</keyword>
<evidence type="ECO:0000256" key="10">
    <source>
        <dbReference type="RuleBase" id="RU351113"/>
    </source>
</evidence>
<evidence type="ECO:0000256" key="9">
    <source>
        <dbReference type="ARBA" id="ARBA00023224"/>
    </source>
</evidence>
<accession>A0AAW1TV26</accession>
<keyword evidence="4 10" id="KW-0812">Transmembrane</keyword>
<evidence type="ECO:0000313" key="12">
    <source>
        <dbReference type="Proteomes" id="UP001431783"/>
    </source>
</evidence>
<keyword evidence="6 10" id="KW-1133">Transmembrane helix</keyword>
<dbReference type="PANTHER" id="PTHR21137:SF35">
    <property type="entry name" value="ODORANT RECEPTOR 19A-RELATED"/>
    <property type="match status" value="1"/>
</dbReference>
<dbReference type="PANTHER" id="PTHR21137">
    <property type="entry name" value="ODORANT RECEPTOR"/>
    <property type="match status" value="1"/>
</dbReference>
<evidence type="ECO:0000256" key="1">
    <source>
        <dbReference type="ARBA" id="ARBA00004651"/>
    </source>
</evidence>
<evidence type="ECO:0000313" key="11">
    <source>
        <dbReference type="EMBL" id="KAK9875412.1"/>
    </source>
</evidence>
<feature type="transmembrane region" description="Helical" evidence="10">
    <location>
        <begin position="389"/>
        <end position="412"/>
    </location>
</feature>
<feature type="transmembrane region" description="Helical" evidence="10">
    <location>
        <begin position="89"/>
        <end position="111"/>
    </location>
</feature>
<evidence type="ECO:0000256" key="8">
    <source>
        <dbReference type="ARBA" id="ARBA00023170"/>
    </source>
</evidence>
<feature type="transmembrane region" description="Helical" evidence="10">
    <location>
        <begin position="181"/>
        <end position="200"/>
    </location>
</feature>
<evidence type="ECO:0000256" key="7">
    <source>
        <dbReference type="ARBA" id="ARBA00023136"/>
    </source>
</evidence>
<dbReference type="AlphaFoldDB" id="A0AAW1TV26"/>
<dbReference type="GO" id="GO:0005549">
    <property type="term" value="F:odorant binding"/>
    <property type="evidence" value="ECO:0007669"/>
    <property type="project" value="InterPro"/>
</dbReference>
<keyword evidence="12" id="KW-1185">Reference proteome</keyword>
<evidence type="ECO:0000256" key="6">
    <source>
        <dbReference type="ARBA" id="ARBA00022989"/>
    </source>
</evidence>
<proteinExistence type="inferred from homology"/>
<evidence type="ECO:0000256" key="2">
    <source>
        <dbReference type="ARBA" id="ARBA00022475"/>
    </source>
</evidence>
<evidence type="ECO:0000256" key="3">
    <source>
        <dbReference type="ARBA" id="ARBA00022606"/>
    </source>
</evidence>
<evidence type="ECO:0000256" key="4">
    <source>
        <dbReference type="ARBA" id="ARBA00022692"/>
    </source>
</evidence>
<feature type="transmembrane region" description="Helical" evidence="10">
    <location>
        <begin position="247"/>
        <end position="273"/>
    </location>
</feature>
<dbReference type="Proteomes" id="UP001431783">
    <property type="component" value="Unassembled WGS sequence"/>
</dbReference>
<comment type="caution">
    <text evidence="11">The sequence shown here is derived from an EMBL/GenBank/DDBJ whole genome shotgun (WGS) entry which is preliminary data.</text>
</comment>
<sequence>MNQFTNYPLREWSSRSRICDQNKNIRKVITACEHPSDSGFNDYHLLDYLPVRIRTTFFRYAKISMLSCGIWPLETHNPYLLSCYKIYRLFMRIELIGSLLLFGPFMLPYAFTIDKTLFSETLSYEIQYTTLLLKVWMFESSDAKHLLKKSLAIEEKMIRMRDPVELEILKKNEKINVRLSVIYSCMICSAFVMFCQALLYQTEINWIDYKSKLNESISPELVKRQPIVFTLPYLPGWWFYVGMAAQTLGVIFVIMYSIATQSMFFGFITFTVAQIQALRNSLKHFEDYVEKAPRSSSKGRKSRQVLRQNIVTHQKLVRYVIKLNGILKYPILFDFFFYSLQIGATVSKIISELKSSKLSTSIYESKWYQQSVEIRKMYVMMMMKMKYPLCLRIGPLYAMSNELLILIIKAAYSYVALLSKSS</sequence>
<dbReference type="InterPro" id="IPR004117">
    <property type="entry name" value="7tm6_olfct_rcpt"/>
</dbReference>
<keyword evidence="7 10" id="KW-0472">Membrane</keyword>
<keyword evidence="2" id="KW-1003">Cell membrane</keyword>
<keyword evidence="8 10" id="KW-0675">Receptor</keyword>
<organism evidence="11 12">
    <name type="scientific">Henosepilachna vigintioctopunctata</name>
    <dbReference type="NCBI Taxonomy" id="420089"/>
    <lineage>
        <taxon>Eukaryota</taxon>
        <taxon>Metazoa</taxon>
        <taxon>Ecdysozoa</taxon>
        <taxon>Arthropoda</taxon>
        <taxon>Hexapoda</taxon>
        <taxon>Insecta</taxon>
        <taxon>Pterygota</taxon>
        <taxon>Neoptera</taxon>
        <taxon>Endopterygota</taxon>
        <taxon>Coleoptera</taxon>
        <taxon>Polyphaga</taxon>
        <taxon>Cucujiformia</taxon>
        <taxon>Coccinelloidea</taxon>
        <taxon>Coccinellidae</taxon>
        <taxon>Epilachninae</taxon>
        <taxon>Epilachnini</taxon>
        <taxon>Henosepilachna</taxon>
    </lineage>
</organism>